<dbReference type="InterPro" id="IPR001245">
    <property type="entry name" value="Ser-Thr/Tyr_kinase_cat_dom"/>
</dbReference>
<sequence>MCERNSPTDLTGQIFGTINDHVAAGAFGNVYRCEWRRAAGPVKVAVKVIKFHTSEEDLRRLRREAGIWARLVHENIVSLSGTTKGFGPFPALVSLWFPHGTLHCLIADKGDRLNIKSKLNLLHDIASGLHYLHSFPIVHGDITSSNVLVDVKEERYRACLTDFGLSTVLGGFLDDPVEGSTVRYGAIRWIAPELLSLAHDSPDVKPTKQNDMYSFGRIMFHVLTLLTPWNDIDDHQVLHKILRGEEIRRPEMLHATSDITDARWNEIELCWSVDAPARPSALMAMTFLKSELEALTDWDSDVFVDEGQENCQSTSSAKVDAIQMTASGLLRCSSPTEIQDTGSHEHLPYKMYDQTLSSDSVGHGVQPQAGTATMPLSRSSSRTTLARLLSRQTNPSRTSSVTLHSFVTASSLNLTLYSSVGMRERNPPTDLTGQIFGTINDYVTAGAFGNVYRCEWRRAAGPVKVWDVAVKVFHTSDDSEDLRRIRREAGIWAHLVHENIVSLLGITERFGPFPSLVSLWFPHGTLCRLIADKGDRLSVRSKLNLLHDIASGLHYLHSFPIVHGDITSSNILIDIKEGQYKACLTDFGLSTVLGGFLGDHTVEGSTVRHGAIRWAAPELLSLAHDYPDVKPTKQNDIYSFGRVMYHVLTLLIPWNGISDHQVLYKVLCGKEIRRPEIPHATSDITDARWNEIELCWSIDAPTRPSALMVMTFLKSELAALKDDVSSWLVSSLMCTNLPRGKPLSRPLNVLIFGETGVGKSSVINLIVGQEVAQTSPDGPTCTLQHTFYEAILGNQRFKLWEVSSIAPMNFFRRLLTKWRLKSAYKKLCRDDGVYLLLYCMRGSRAQGAWVRDYKYFTSIVSSTTGHVPVAGVVTCLEDYPLDMDEWWKKNGQNLECQGVQFSEHACITSLPNDPAASPALCARRRQSEQTIRSLICDSYQAGRTSFSANQVPTS</sequence>
<comment type="caution">
    <text evidence="3">The sequence shown here is derived from an EMBL/GenBank/DDBJ whole genome shotgun (WGS) entry which is preliminary data.</text>
</comment>
<proteinExistence type="inferred from homology"/>
<reference evidence="3 4" key="1">
    <citation type="submission" date="2016-03" db="EMBL/GenBank/DDBJ databases">
        <title>Comparative genomics of the ectomycorrhizal sister species Rhizopogon vinicolor and Rhizopogon vesiculosus (Basidiomycota: Boletales) reveals a divergence of the mating type B locus.</title>
        <authorList>
            <person name="Mujic A.B."/>
            <person name="Kuo A."/>
            <person name="Tritt A."/>
            <person name="Lipzen A."/>
            <person name="Chen C."/>
            <person name="Johnson J."/>
            <person name="Sharma A."/>
            <person name="Barry K."/>
            <person name="Grigoriev I.V."/>
            <person name="Spatafora J.W."/>
        </authorList>
    </citation>
    <scope>NUCLEOTIDE SEQUENCE [LARGE SCALE GENOMIC DNA]</scope>
    <source>
        <strain evidence="3 4">AM-OR11-056</strain>
    </source>
</reference>
<dbReference type="PANTHER" id="PTHR44329">
    <property type="entry name" value="SERINE/THREONINE-PROTEIN KINASE TNNI3K-RELATED"/>
    <property type="match status" value="1"/>
</dbReference>
<dbReference type="SUPFAM" id="SSF52540">
    <property type="entry name" value="P-loop containing nucleoside triphosphate hydrolases"/>
    <property type="match status" value="1"/>
</dbReference>
<organism evidence="3 4">
    <name type="scientific">Rhizopogon vesiculosus</name>
    <dbReference type="NCBI Taxonomy" id="180088"/>
    <lineage>
        <taxon>Eukaryota</taxon>
        <taxon>Fungi</taxon>
        <taxon>Dikarya</taxon>
        <taxon>Basidiomycota</taxon>
        <taxon>Agaricomycotina</taxon>
        <taxon>Agaricomycetes</taxon>
        <taxon>Agaricomycetidae</taxon>
        <taxon>Boletales</taxon>
        <taxon>Suillineae</taxon>
        <taxon>Rhizopogonaceae</taxon>
        <taxon>Rhizopogon</taxon>
    </lineage>
</organism>
<evidence type="ECO:0000259" key="2">
    <source>
        <dbReference type="PROSITE" id="PS50011"/>
    </source>
</evidence>
<keyword evidence="4" id="KW-1185">Reference proteome</keyword>
<dbReference type="InterPro" id="IPR051681">
    <property type="entry name" value="Ser/Thr_Kinases-Pseudokinases"/>
</dbReference>
<evidence type="ECO:0000313" key="3">
    <source>
        <dbReference type="EMBL" id="OJA20585.1"/>
    </source>
</evidence>
<dbReference type="InterPro" id="IPR008266">
    <property type="entry name" value="Tyr_kinase_AS"/>
</dbReference>
<dbReference type="OrthoDB" id="2683818at2759"/>
<dbReference type="Gene3D" id="1.10.510.10">
    <property type="entry name" value="Transferase(Phosphotransferase) domain 1"/>
    <property type="match status" value="2"/>
</dbReference>
<dbReference type="InterPro" id="IPR000719">
    <property type="entry name" value="Prot_kinase_dom"/>
</dbReference>
<dbReference type="Pfam" id="PF01926">
    <property type="entry name" value="MMR_HSR1"/>
    <property type="match status" value="1"/>
</dbReference>
<dbReference type="EMBL" id="LVVM01000505">
    <property type="protein sequence ID" value="OJA20585.1"/>
    <property type="molecule type" value="Genomic_DNA"/>
</dbReference>
<gene>
    <name evidence="3" type="ORF">AZE42_05376</name>
</gene>
<accession>A0A1J8R4L9</accession>
<dbReference type="GO" id="GO:0005525">
    <property type="term" value="F:GTP binding"/>
    <property type="evidence" value="ECO:0007669"/>
    <property type="project" value="InterPro"/>
</dbReference>
<dbReference type="InterPro" id="IPR027417">
    <property type="entry name" value="P-loop_NTPase"/>
</dbReference>
<feature type="domain" description="Protein kinase" evidence="2">
    <location>
        <begin position="437"/>
        <end position="713"/>
    </location>
</feature>
<protein>
    <recommendedName>
        <fullName evidence="2">Protein kinase domain-containing protein</fullName>
    </recommendedName>
</protein>
<dbReference type="AlphaFoldDB" id="A0A1J8R4L9"/>
<dbReference type="PROSITE" id="PS00109">
    <property type="entry name" value="PROTEIN_KINASE_TYR"/>
    <property type="match status" value="2"/>
</dbReference>
<dbReference type="Pfam" id="PF07714">
    <property type="entry name" value="PK_Tyr_Ser-Thr"/>
    <property type="match status" value="2"/>
</dbReference>
<dbReference type="SUPFAM" id="SSF56112">
    <property type="entry name" value="Protein kinase-like (PK-like)"/>
    <property type="match status" value="2"/>
</dbReference>
<feature type="domain" description="Protein kinase" evidence="2">
    <location>
        <begin position="16"/>
        <end position="288"/>
    </location>
</feature>
<dbReference type="GO" id="GO:0004674">
    <property type="term" value="F:protein serine/threonine kinase activity"/>
    <property type="evidence" value="ECO:0007669"/>
    <property type="project" value="TreeGrafter"/>
</dbReference>
<dbReference type="GO" id="GO:0005524">
    <property type="term" value="F:ATP binding"/>
    <property type="evidence" value="ECO:0007669"/>
    <property type="project" value="InterPro"/>
</dbReference>
<evidence type="ECO:0000256" key="1">
    <source>
        <dbReference type="ARBA" id="ARBA00008171"/>
    </source>
</evidence>
<name>A0A1J8R4L9_9AGAM</name>
<evidence type="ECO:0000313" key="4">
    <source>
        <dbReference type="Proteomes" id="UP000183567"/>
    </source>
</evidence>
<dbReference type="InterPro" id="IPR011009">
    <property type="entry name" value="Kinase-like_dom_sf"/>
</dbReference>
<dbReference type="InterPro" id="IPR025662">
    <property type="entry name" value="Sigma_54_int_dom_ATP-bd_1"/>
</dbReference>
<dbReference type="Gene3D" id="3.40.50.300">
    <property type="entry name" value="P-loop containing nucleotide triphosphate hydrolases"/>
    <property type="match status" value="1"/>
</dbReference>
<dbReference type="InterPro" id="IPR006073">
    <property type="entry name" value="GTP-bd"/>
</dbReference>
<comment type="similarity">
    <text evidence="1">Belongs to the protein kinase superfamily. TKL Ser/Thr protein kinase family. ROCO subfamily.</text>
</comment>
<dbReference type="PROSITE" id="PS00675">
    <property type="entry name" value="SIGMA54_INTERACT_1"/>
    <property type="match status" value="1"/>
</dbReference>
<dbReference type="PROSITE" id="PS50011">
    <property type="entry name" value="PROTEIN_KINASE_DOM"/>
    <property type="match status" value="2"/>
</dbReference>
<dbReference type="STRING" id="180088.A0A1J8R4L9"/>
<dbReference type="Proteomes" id="UP000183567">
    <property type="component" value="Unassembled WGS sequence"/>
</dbReference>